<dbReference type="InterPro" id="IPR006464">
    <property type="entry name" value="AcTrfase_RimI/Ard1"/>
</dbReference>
<evidence type="ECO:0000313" key="6">
    <source>
        <dbReference type="EMBL" id="KEQ21682.1"/>
    </source>
</evidence>
<dbReference type="PROSITE" id="PS51186">
    <property type="entry name" value="GNAT"/>
    <property type="match status" value="1"/>
</dbReference>
<evidence type="ECO:0000313" key="7">
    <source>
        <dbReference type="Proteomes" id="UP000028123"/>
    </source>
</evidence>
<dbReference type="NCBIfam" id="TIGR01575">
    <property type="entry name" value="rimI"/>
    <property type="match status" value="1"/>
</dbReference>
<dbReference type="AlphaFoldDB" id="A0A081NTA9"/>
<dbReference type="OrthoDB" id="9794566at2"/>
<proteinExistence type="inferred from homology"/>
<feature type="domain" description="N-acetyltransferase" evidence="5">
    <location>
        <begin position="15"/>
        <end position="160"/>
    </location>
</feature>
<keyword evidence="4" id="KW-0012">Acyltransferase</keyword>
<keyword evidence="7" id="KW-1185">Reference proteome</keyword>
<keyword evidence="2" id="KW-0963">Cytoplasm</keyword>
<dbReference type="Pfam" id="PF00583">
    <property type="entry name" value="Acetyltransf_1"/>
    <property type="match status" value="1"/>
</dbReference>
<reference evidence="6 7" key="1">
    <citation type="submission" date="2014-06" db="EMBL/GenBank/DDBJ databases">
        <title>Draft genome sequence of Paenibacillus sp. MSt1.</title>
        <authorList>
            <person name="Aw Y.K."/>
            <person name="Ong K.S."/>
            <person name="Gan H.M."/>
            <person name="Lee S.M."/>
        </authorList>
    </citation>
    <scope>NUCLEOTIDE SEQUENCE [LARGE SCALE GENOMIC DNA]</scope>
    <source>
        <strain evidence="6 7">MSt1</strain>
    </source>
</reference>
<accession>A0A081NTA9</accession>
<sequence length="167" mass="19344">MEPKREAQPVFDGAMLFRPMHTDDIPVICEIEQESFATPWTAGAFYNELTSNNFAKYLVLEYEGEIAGYGGMWLIMEEAHVTNIAIREKYRGRKLGERLLAEMQQTAVFYGTLRMTLEVRPSNLIAQRLYEKMGFRSVGIRRGYYTDNKEDAIIMWADLPKSERLSK</sequence>
<comment type="similarity">
    <text evidence="1">Belongs to the acetyltransferase family. RimI subfamily.</text>
</comment>
<evidence type="ECO:0000256" key="1">
    <source>
        <dbReference type="ARBA" id="ARBA00005395"/>
    </source>
</evidence>
<dbReference type="PANTHER" id="PTHR43420:SF44">
    <property type="entry name" value="ACETYLTRANSFERASE YPEA"/>
    <property type="match status" value="1"/>
</dbReference>
<keyword evidence="3 6" id="KW-0808">Transferase</keyword>
<organism evidence="6 7">
    <name type="scientific">Paenibacillus tyrfis</name>
    <dbReference type="NCBI Taxonomy" id="1501230"/>
    <lineage>
        <taxon>Bacteria</taxon>
        <taxon>Bacillati</taxon>
        <taxon>Bacillota</taxon>
        <taxon>Bacilli</taxon>
        <taxon>Bacillales</taxon>
        <taxon>Paenibacillaceae</taxon>
        <taxon>Paenibacillus</taxon>
    </lineage>
</organism>
<gene>
    <name evidence="6" type="ORF">ET33_34055</name>
</gene>
<comment type="caution">
    <text evidence="6">The sequence shown here is derived from an EMBL/GenBank/DDBJ whole genome shotgun (WGS) entry which is preliminary data.</text>
</comment>
<protein>
    <submittedName>
        <fullName evidence="6">Alanine acetyltransferase</fullName>
    </submittedName>
</protein>
<dbReference type="InterPro" id="IPR016181">
    <property type="entry name" value="Acyl_CoA_acyltransferase"/>
</dbReference>
<dbReference type="InterPro" id="IPR000182">
    <property type="entry name" value="GNAT_dom"/>
</dbReference>
<name>A0A081NTA9_9BACL</name>
<evidence type="ECO:0000259" key="5">
    <source>
        <dbReference type="PROSITE" id="PS51186"/>
    </source>
</evidence>
<evidence type="ECO:0000256" key="3">
    <source>
        <dbReference type="ARBA" id="ARBA00022679"/>
    </source>
</evidence>
<dbReference type="CDD" id="cd04301">
    <property type="entry name" value="NAT_SF"/>
    <property type="match status" value="1"/>
</dbReference>
<dbReference type="Gene3D" id="3.40.630.30">
    <property type="match status" value="1"/>
</dbReference>
<dbReference type="SUPFAM" id="SSF55729">
    <property type="entry name" value="Acyl-CoA N-acyltransferases (Nat)"/>
    <property type="match status" value="1"/>
</dbReference>
<dbReference type="Proteomes" id="UP000028123">
    <property type="component" value="Unassembled WGS sequence"/>
</dbReference>
<dbReference type="EMBL" id="JNVM01000066">
    <property type="protein sequence ID" value="KEQ21682.1"/>
    <property type="molecule type" value="Genomic_DNA"/>
</dbReference>
<dbReference type="RefSeq" id="WP_036693684.1">
    <property type="nucleotide sequence ID" value="NZ_FYEP01000002.1"/>
</dbReference>
<evidence type="ECO:0000256" key="2">
    <source>
        <dbReference type="ARBA" id="ARBA00022490"/>
    </source>
</evidence>
<dbReference type="GO" id="GO:0008080">
    <property type="term" value="F:N-acetyltransferase activity"/>
    <property type="evidence" value="ECO:0007669"/>
    <property type="project" value="InterPro"/>
</dbReference>
<dbReference type="eggNOG" id="COG0456">
    <property type="taxonomic scope" value="Bacteria"/>
</dbReference>
<evidence type="ECO:0000256" key="4">
    <source>
        <dbReference type="ARBA" id="ARBA00023315"/>
    </source>
</evidence>
<dbReference type="InterPro" id="IPR050680">
    <property type="entry name" value="YpeA/RimI_acetyltransf"/>
</dbReference>
<dbReference type="PANTHER" id="PTHR43420">
    <property type="entry name" value="ACETYLTRANSFERASE"/>
    <property type="match status" value="1"/>
</dbReference>